<proteinExistence type="predicted"/>
<gene>
    <name evidence="1" type="ORF">SSQG_00063</name>
</gene>
<name>D9X329_STRVT</name>
<organism evidence="1 2">
    <name type="scientific">Streptomyces viridochromogenes (strain DSM 40736 / JCM 4977 / BCRC 1201 / Tue 494)</name>
    <dbReference type="NCBI Taxonomy" id="591159"/>
    <lineage>
        <taxon>Bacteria</taxon>
        <taxon>Bacillati</taxon>
        <taxon>Actinomycetota</taxon>
        <taxon>Actinomycetes</taxon>
        <taxon>Kitasatosporales</taxon>
        <taxon>Streptomycetaceae</taxon>
        <taxon>Streptomyces</taxon>
    </lineage>
</organism>
<reference evidence="2" key="1">
    <citation type="submission" date="2009-02" db="EMBL/GenBank/DDBJ databases">
        <title>Annotation of Streptomyces viridochromogenes strain DSM 40736.</title>
        <authorList>
            <consortium name="The Broad Institute Genome Sequencing Platform"/>
            <consortium name="Broad Institute Microbial Sequencing Center"/>
            <person name="Fischbach M."/>
            <person name="Godfrey P."/>
            <person name="Ward D."/>
            <person name="Young S."/>
            <person name="Zeng Q."/>
            <person name="Koehrsen M."/>
            <person name="Alvarado L."/>
            <person name="Berlin A.M."/>
            <person name="Bochicchio J."/>
            <person name="Borenstein D."/>
            <person name="Chapman S.B."/>
            <person name="Chen Z."/>
            <person name="Engels R."/>
            <person name="Freedman E."/>
            <person name="Gellesch M."/>
            <person name="Goldberg J."/>
            <person name="Griggs A."/>
            <person name="Gujja S."/>
            <person name="Heilman E.R."/>
            <person name="Heiman D.I."/>
            <person name="Hepburn T.A."/>
            <person name="Howarth C."/>
            <person name="Jen D."/>
            <person name="Larson L."/>
            <person name="Lewis B."/>
            <person name="Mehta T."/>
            <person name="Park D."/>
            <person name="Pearson M."/>
            <person name="Richards J."/>
            <person name="Roberts A."/>
            <person name="Saif S."/>
            <person name="Shea T.D."/>
            <person name="Shenoy N."/>
            <person name="Sisk P."/>
            <person name="Stolte C."/>
            <person name="Sykes S.N."/>
            <person name="Thomson T."/>
            <person name="Walk T."/>
            <person name="White J."/>
            <person name="Yandava C."/>
            <person name="Straight P."/>
            <person name="Clardy J."/>
            <person name="Hung D."/>
            <person name="Kolter R."/>
            <person name="Mekalanos J."/>
            <person name="Walker S."/>
            <person name="Walsh C.T."/>
            <person name="Wieland-Brown L.C."/>
            <person name="Haas B."/>
            <person name="Nusbaum C."/>
            <person name="Birren B."/>
        </authorList>
    </citation>
    <scope>NUCLEOTIDE SEQUENCE [LARGE SCALE GENOMIC DNA]</scope>
    <source>
        <strain evidence="2">DSM 40736 / JCM 4977 / BCRC 1201 / Tue 494</strain>
    </source>
</reference>
<evidence type="ECO:0000313" key="1">
    <source>
        <dbReference type="EMBL" id="EFL29545.1"/>
    </source>
</evidence>
<keyword evidence="2" id="KW-1185">Reference proteome</keyword>
<dbReference type="STRING" id="591159.SSQG_00063"/>
<dbReference type="AlphaFoldDB" id="D9X329"/>
<protein>
    <submittedName>
        <fullName evidence="1">Predicted protein</fullName>
    </submittedName>
</protein>
<sequence>MTITETETPEVTDELPRLGKQLVRTAKSSRVRAAVQALVEEQTILSVPATATL</sequence>
<dbReference type="EMBL" id="GG657757">
    <property type="protein sequence ID" value="EFL29545.1"/>
    <property type="molecule type" value="Genomic_DNA"/>
</dbReference>
<evidence type="ECO:0000313" key="2">
    <source>
        <dbReference type="Proteomes" id="UP000004184"/>
    </source>
</evidence>
<dbReference type="HOGENOM" id="CLU_3066896_0_0_11"/>
<dbReference type="Proteomes" id="UP000004184">
    <property type="component" value="Unassembled WGS sequence"/>
</dbReference>
<dbReference type="RefSeq" id="WP_003987630.1">
    <property type="nucleotide sequence ID" value="NZ_GG657757.1"/>
</dbReference>
<accession>D9X329</accession>